<name>A0AAE3U9U0_9BACT</name>
<dbReference type="RefSeq" id="WP_313981889.1">
    <property type="nucleotide sequence ID" value="NZ_JASJOS010000008.1"/>
</dbReference>
<dbReference type="EMBL" id="JASJOS010000008">
    <property type="protein sequence ID" value="MDJ1482613.1"/>
    <property type="molecule type" value="Genomic_DNA"/>
</dbReference>
<dbReference type="Proteomes" id="UP001241110">
    <property type="component" value="Unassembled WGS sequence"/>
</dbReference>
<evidence type="ECO:0000313" key="1">
    <source>
        <dbReference type="EMBL" id="MDJ1482613.1"/>
    </source>
</evidence>
<organism evidence="1 2">
    <name type="scientific">Xanthocytophaga flava</name>
    <dbReference type="NCBI Taxonomy" id="3048013"/>
    <lineage>
        <taxon>Bacteria</taxon>
        <taxon>Pseudomonadati</taxon>
        <taxon>Bacteroidota</taxon>
        <taxon>Cytophagia</taxon>
        <taxon>Cytophagales</taxon>
        <taxon>Rhodocytophagaceae</taxon>
        <taxon>Xanthocytophaga</taxon>
    </lineage>
</organism>
<reference evidence="1" key="1">
    <citation type="submission" date="2023-05" db="EMBL/GenBank/DDBJ databases">
        <authorList>
            <person name="Zhang X."/>
        </authorList>
    </citation>
    <scope>NUCLEOTIDE SEQUENCE</scope>
    <source>
        <strain evidence="1">YF14B1</strain>
    </source>
</reference>
<protein>
    <submittedName>
        <fullName evidence="1">Uncharacterized protein</fullName>
    </submittedName>
</protein>
<accession>A0AAE3U9U0</accession>
<dbReference type="AlphaFoldDB" id="A0AAE3U9U0"/>
<gene>
    <name evidence="1" type="ORF">QNI16_19085</name>
</gene>
<evidence type="ECO:0000313" key="2">
    <source>
        <dbReference type="Proteomes" id="UP001241110"/>
    </source>
</evidence>
<comment type="caution">
    <text evidence="1">The sequence shown here is derived from an EMBL/GenBank/DDBJ whole genome shotgun (WGS) entry which is preliminary data.</text>
</comment>
<proteinExistence type="predicted"/>
<sequence length="250" mass="29291">MAKRTLASAIRKNRSDYYRLLAFEARENERIHHMKKRIKLLAEDEQTSRALQLHLTGLLSQLQNQKTDLEQASPSKERDKTLKKVEKEFKEIDKKYKRNEHHLAVIESKKDKDNVAKLVLKEVKRDEICVRAQAAYANWKYFEQLEQQENIDFEVFVAQQQSNIATKSTTPANKQLQQHTRIVSALSQQTFRFGTFVSISKSTQIRPYDLVRMQPNDFSNQRYIEETLFPLNTMSGQIVKSKNRQLVCSS</sequence>